<accession>A0A8J0UG22</accession>
<reference evidence="10" key="1">
    <citation type="submission" date="2025-08" db="UniProtKB">
        <authorList>
            <consortium name="RefSeq"/>
        </authorList>
    </citation>
    <scope>IDENTIFICATION</scope>
    <source>
        <strain evidence="10">J_2021</strain>
        <tissue evidence="10">Erythrocytes</tissue>
    </source>
</reference>
<evidence type="ECO:0000256" key="4">
    <source>
        <dbReference type="ARBA" id="ARBA00022729"/>
    </source>
</evidence>
<keyword evidence="4" id="KW-0732">Signal</keyword>
<evidence type="ECO:0000256" key="6">
    <source>
        <dbReference type="ARBA" id="ARBA00023157"/>
    </source>
</evidence>
<evidence type="ECO:0000313" key="11">
    <source>
        <dbReference type="Xenbase" id="XB-GENE-6487792"/>
    </source>
</evidence>
<dbReference type="GeneID" id="108707856"/>
<evidence type="ECO:0000256" key="7">
    <source>
        <dbReference type="PROSITE-ProRule" id="PRU01375"/>
    </source>
</evidence>
<comment type="similarity">
    <text evidence="2">Belongs to the FAM3 family.</text>
</comment>
<dbReference type="InterPro" id="IPR039220">
    <property type="entry name" value="FAM3"/>
</dbReference>
<feature type="domain" description="ILEI/PANDER" evidence="8">
    <location>
        <begin position="167"/>
        <end position="255"/>
    </location>
</feature>
<keyword evidence="6" id="KW-1015">Disulfide bond</keyword>
<gene>
    <name evidence="10 11" type="primary">fam3b.L</name>
</gene>
<evidence type="ECO:0000256" key="3">
    <source>
        <dbReference type="ARBA" id="ARBA00022525"/>
    </source>
</evidence>
<dbReference type="OrthoDB" id="440755at2759"/>
<dbReference type="InterPro" id="IPR039477">
    <property type="entry name" value="ILEI/PANDER_dom"/>
</dbReference>
<dbReference type="KEGG" id="xla:108707856"/>
<evidence type="ECO:0000313" key="9">
    <source>
        <dbReference type="Proteomes" id="UP000186698"/>
    </source>
</evidence>
<dbReference type="GO" id="GO:0005615">
    <property type="term" value="C:extracellular space"/>
    <property type="evidence" value="ECO:0000318"/>
    <property type="project" value="GO_Central"/>
</dbReference>
<dbReference type="PROSITE" id="PS52031">
    <property type="entry name" value="GG_LECTIN"/>
    <property type="match status" value="1"/>
</dbReference>
<proteinExistence type="inferred from homology"/>
<dbReference type="GO" id="GO:0030246">
    <property type="term" value="F:carbohydrate binding"/>
    <property type="evidence" value="ECO:0007669"/>
    <property type="project" value="UniProtKB-UniRule"/>
</dbReference>
<comment type="subcellular location">
    <subcellularLocation>
        <location evidence="1">Secreted</location>
    </subcellularLocation>
</comment>
<evidence type="ECO:0000256" key="2">
    <source>
        <dbReference type="ARBA" id="ARBA00010905"/>
    </source>
</evidence>
<dbReference type="AlphaFoldDB" id="A0A8J0UG22"/>
<evidence type="ECO:0000259" key="8">
    <source>
        <dbReference type="Pfam" id="PF15711"/>
    </source>
</evidence>
<keyword evidence="5 7" id="KW-0430">Lectin</keyword>
<organism evidence="9 10">
    <name type="scientific">Xenopus laevis</name>
    <name type="common">African clawed frog</name>
    <dbReference type="NCBI Taxonomy" id="8355"/>
    <lineage>
        <taxon>Eukaryota</taxon>
        <taxon>Metazoa</taxon>
        <taxon>Chordata</taxon>
        <taxon>Craniata</taxon>
        <taxon>Vertebrata</taxon>
        <taxon>Euteleostomi</taxon>
        <taxon>Amphibia</taxon>
        <taxon>Batrachia</taxon>
        <taxon>Anura</taxon>
        <taxon>Pipoidea</taxon>
        <taxon>Pipidae</taxon>
        <taxon>Xenopodinae</taxon>
        <taxon>Xenopus</taxon>
        <taxon>Xenopus</taxon>
    </lineage>
</organism>
<evidence type="ECO:0000256" key="1">
    <source>
        <dbReference type="ARBA" id="ARBA00004613"/>
    </source>
</evidence>
<dbReference type="CTD" id="108707856"/>
<dbReference type="AGR" id="Xenbase:XB-GENE-6487792"/>
<dbReference type="GO" id="GO:0030073">
    <property type="term" value="P:insulin secretion"/>
    <property type="evidence" value="ECO:0000318"/>
    <property type="project" value="GO_Central"/>
</dbReference>
<dbReference type="Pfam" id="PF15711">
    <property type="entry name" value="ILEI"/>
    <property type="match status" value="1"/>
</dbReference>
<evidence type="ECO:0000256" key="5">
    <source>
        <dbReference type="ARBA" id="ARBA00022734"/>
    </source>
</evidence>
<evidence type="ECO:0000313" key="10">
    <source>
        <dbReference type="RefSeq" id="XP_018101377.1"/>
    </source>
</evidence>
<protein>
    <submittedName>
        <fullName evidence="10">Protein FAM3B isoform X1</fullName>
    </submittedName>
</protein>
<dbReference type="Xenbase" id="XB-GENE-6487792">
    <property type="gene designation" value="fam3b.L"/>
</dbReference>
<dbReference type="Proteomes" id="UP000186698">
    <property type="component" value="Chromosome 2L"/>
</dbReference>
<name>A0A8J0UG22_XENLA</name>
<dbReference type="PANTHER" id="PTHR14592">
    <property type="entry name" value="UNCHARACTERIZED FAM3"/>
    <property type="match status" value="1"/>
</dbReference>
<sequence length="293" mass="32444">MRSTWLHSRFRALSCVCVAAGAALRFSLSAASRLTQWSTSGSCRAVSDSARYSVFAQVLRGPKFQELSYSVRVVGLLFASVCAWYMGYLFAEVLPEEPWQSAVGSMQSIGQRPVLKAPNPKRQKCDIWVSCAPNQLAYRIRTGGAKDVMPDICLDDNILLSGKNSNRGINIAVVSAETWKLVETKTFDMYEGDFSGAMVEFLNKIPNGALIMVASHDDAFTKLTEPAKKAFEDFGSKEVRNLRFRSAWAFLAIKGTKTPDNFEKEKINHSDGSKNRYSGWPAEIQIDGCLPKA</sequence>
<dbReference type="RefSeq" id="XP_018101377.1">
    <property type="nucleotide sequence ID" value="XM_018245888.2"/>
</dbReference>
<keyword evidence="3" id="KW-0964">Secreted</keyword>
<keyword evidence="9" id="KW-1185">Reference proteome</keyword>